<feature type="region of interest" description="Disordered" evidence="3">
    <location>
        <begin position="889"/>
        <end position="1079"/>
    </location>
</feature>
<dbReference type="InterPro" id="IPR027417">
    <property type="entry name" value="P-loop_NTPase"/>
</dbReference>
<dbReference type="Gene3D" id="3.40.50.300">
    <property type="entry name" value="P-loop containing nucleotide triphosphate hydrolases"/>
    <property type="match status" value="2"/>
</dbReference>
<evidence type="ECO:0000256" key="1">
    <source>
        <dbReference type="ARBA" id="ARBA00022741"/>
    </source>
</evidence>
<reference evidence="5" key="1">
    <citation type="submission" date="2011-04" db="EMBL/GenBank/DDBJ databases">
        <title>Evolution of plant cell wall degrading machinery underlies the functional diversity of forest fungi.</title>
        <authorList>
            <consortium name="US DOE Joint Genome Institute (JGI-PGF)"/>
            <person name="Eastwood D.C."/>
            <person name="Floudas D."/>
            <person name="Binder M."/>
            <person name="Majcherczyk A."/>
            <person name="Schneider P."/>
            <person name="Aerts A."/>
            <person name="Asiegbu F.O."/>
            <person name="Baker S.E."/>
            <person name="Barry K."/>
            <person name="Bendiksby M."/>
            <person name="Blumentritt M."/>
            <person name="Coutinho P.M."/>
            <person name="Cullen D."/>
            <person name="Cullen D."/>
            <person name="Gathman A."/>
            <person name="Goodell B."/>
            <person name="Henrissat B."/>
            <person name="Ihrmark K."/>
            <person name="Kauserud H."/>
            <person name="Kohler A."/>
            <person name="LaButti K."/>
            <person name="Lapidus A."/>
            <person name="Lavin J.L."/>
            <person name="Lee Y.-H."/>
            <person name="Lindquist E."/>
            <person name="Lilly W."/>
            <person name="Lucas S."/>
            <person name="Morin E."/>
            <person name="Murat C."/>
            <person name="Oguiza J.A."/>
            <person name="Park J."/>
            <person name="Pisabarro A.G."/>
            <person name="Riley R."/>
            <person name="Rosling A."/>
            <person name="Salamov A."/>
            <person name="Schmidt O."/>
            <person name="Schmutz J."/>
            <person name="Skrede I."/>
            <person name="Stenlid J."/>
            <person name="Wiebenga A."/>
            <person name="Xie X."/>
            <person name="Kues U."/>
            <person name="Hibbett D.S."/>
            <person name="Hoffmeister D."/>
            <person name="Hogberg N."/>
            <person name="Martin F."/>
            <person name="Grigoriev I.V."/>
            <person name="Watkinson S.C."/>
        </authorList>
    </citation>
    <scope>NUCLEOTIDE SEQUENCE</scope>
    <source>
        <strain evidence="5">S7.9</strain>
    </source>
</reference>
<name>F8ND16_SERL9</name>
<dbReference type="PROSITE" id="PS51192">
    <property type="entry name" value="HELICASE_ATP_BIND_1"/>
    <property type="match status" value="1"/>
</dbReference>
<dbReference type="SUPFAM" id="SSF52540">
    <property type="entry name" value="P-loop containing nucleoside triphosphate hydrolases"/>
    <property type="match status" value="2"/>
</dbReference>
<accession>F8ND16</accession>
<dbReference type="AlphaFoldDB" id="F8ND16"/>
<dbReference type="PANTHER" id="PTHR10799">
    <property type="entry name" value="SNF2/RAD54 HELICASE FAMILY"/>
    <property type="match status" value="1"/>
</dbReference>
<evidence type="ECO:0000259" key="4">
    <source>
        <dbReference type="PROSITE" id="PS51192"/>
    </source>
</evidence>
<dbReference type="Pfam" id="PF00176">
    <property type="entry name" value="SNF2-rel_dom"/>
    <property type="match status" value="1"/>
</dbReference>
<evidence type="ECO:0000313" key="5">
    <source>
        <dbReference type="EMBL" id="EGO30103.1"/>
    </source>
</evidence>
<dbReference type="InterPro" id="IPR000330">
    <property type="entry name" value="SNF2_N"/>
</dbReference>
<dbReference type="EMBL" id="GL945428">
    <property type="protein sequence ID" value="EGO30103.1"/>
    <property type="molecule type" value="Genomic_DNA"/>
</dbReference>
<dbReference type="GeneID" id="18812331"/>
<dbReference type="GO" id="GO:0005524">
    <property type="term" value="F:ATP binding"/>
    <property type="evidence" value="ECO:0007669"/>
    <property type="project" value="InterPro"/>
</dbReference>
<feature type="domain" description="Helicase ATP-binding" evidence="4">
    <location>
        <begin position="368"/>
        <end position="590"/>
    </location>
</feature>
<feature type="compositionally biased region" description="Polar residues" evidence="3">
    <location>
        <begin position="970"/>
        <end position="986"/>
    </location>
</feature>
<dbReference type="InterPro" id="IPR014001">
    <property type="entry name" value="Helicase_ATP-bd"/>
</dbReference>
<dbReference type="Proteomes" id="UP000008064">
    <property type="component" value="Unassembled WGS sequence"/>
</dbReference>
<protein>
    <recommendedName>
        <fullName evidence="4">Helicase ATP-binding domain-containing protein</fullName>
    </recommendedName>
</protein>
<feature type="compositionally biased region" description="Basic and acidic residues" evidence="3">
    <location>
        <begin position="918"/>
        <end position="930"/>
    </location>
</feature>
<evidence type="ECO:0000256" key="3">
    <source>
        <dbReference type="SAM" id="MobiDB-lite"/>
    </source>
</evidence>
<keyword evidence="2" id="KW-0067">ATP-binding</keyword>
<feature type="compositionally biased region" description="Basic residues" evidence="3">
    <location>
        <begin position="905"/>
        <end position="917"/>
    </location>
</feature>
<dbReference type="OrthoDB" id="3270319at2759"/>
<sequence length="1079" mass="120443">MPSFTIAGALLALADPDNDPWGWGQWQSLTGYHTAPWLVDNGPQNIVHRSAQTREAVSSFVSLFFAAHVDEKLQVTQRKSDSHVEGRAAWTSFVSANWKLVWKVQDLIDSTLKEQSCGPYEVMSRRQSRELPTLERAQVKRAYPFLAHALFGEDGTVDTTASFLKDNANMKASWTELTTTNVTPTSARIRRYLASSDKVITLLQRYTDPESVKQIEDQRQQLIDMLGAMGLDKSGKSNKMRVPKLLRDALEKLATTDQVSALECTIHEFMERLTDQDMQNIPTLDFKLPPAVAWKEGVEDFADKSEDNLWRMLGLGQMRALPHFQTKTNPTASIKPWSIEGQTWLEENNAAVPLRPKWHQVVGIVKMMDKVLKGEPLLLMNEVGVGKTMQAVGVIACTAYFRDFYQTHEQFPGMFSKYKCISTGANLPDLPTILVCPTNLHAQLTSEIEHYLRRGTFDLLPYTGKLQQREQWWETIWTQSKMSPGRCIVLVPQTALQSDSDTIWVASDHDTGAQPRFALLHNKWVKQTVYGQQWGLFVMDEAHVARKYNRIYVAMRALHQQANVTIVLTATPVLTRPSDNLDTTLLRIMVGNDKYANEEASEYRSSILNWMNVMRDKFAGSVIRRTVDSKDCNQQPISGLPPHTEHPLLVLMYDWERKNLHNIVKELVDDHPTAAYYGAGKRNTDSVTVKLDVLGKVLDYHLEQDGRQPVTAADNGRDIQPDDHYGSFDLNPAEPDKIVVYSAFPTSNQAILDILSIYGIKAVELNGSVPLRKHQAAIDAFRMSTRDSGPRVLILSGVGMDTLWSDQEDAQLRGCVWHQPQPKQVHVYRLVATGTSDVFLNNISFDKGVMHAVFVGTEVVIRKAFLGHAEEDDALLSLVSDDDQEHIAIGNDMDVDEPTSPKATGKGKAKTKPKRRVTRQEKGKKLDDTAKGSSLRTLRKRKPSQEQLDATVVKPKKTRKSANVPLLSTAGPSSFSGEHGTSTAGNISLPDIETLRASNPNFDRDPYQDEDAAMAALQHGFARASTEPPSSPLSTVPPMSESEDVTEGSTKGRGRRGRGSSGGRGQRQSSRQAAVRGQK</sequence>
<proteinExistence type="predicted"/>
<evidence type="ECO:0000256" key="2">
    <source>
        <dbReference type="ARBA" id="ARBA00022840"/>
    </source>
</evidence>
<dbReference type="SMART" id="SM00487">
    <property type="entry name" value="DEXDc"/>
    <property type="match status" value="1"/>
</dbReference>
<dbReference type="KEGG" id="sla:SERLADRAFT_404424"/>
<organism>
    <name type="scientific">Serpula lacrymans var. lacrymans (strain S7.9)</name>
    <name type="common">Dry rot fungus</name>
    <dbReference type="NCBI Taxonomy" id="578457"/>
    <lineage>
        <taxon>Eukaryota</taxon>
        <taxon>Fungi</taxon>
        <taxon>Dikarya</taxon>
        <taxon>Basidiomycota</taxon>
        <taxon>Agaricomycotina</taxon>
        <taxon>Agaricomycetes</taxon>
        <taxon>Agaricomycetidae</taxon>
        <taxon>Boletales</taxon>
        <taxon>Coniophorineae</taxon>
        <taxon>Serpulaceae</taxon>
        <taxon>Serpula</taxon>
    </lineage>
</organism>
<feature type="compositionally biased region" description="Low complexity" evidence="3">
    <location>
        <begin position="1066"/>
        <end position="1079"/>
    </location>
</feature>
<keyword evidence="1" id="KW-0547">Nucleotide-binding</keyword>
<dbReference type="HOGENOM" id="CLU_010113_0_0_1"/>
<dbReference type="RefSeq" id="XP_007311987.1">
    <property type="nucleotide sequence ID" value="XM_007311925.1"/>
</dbReference>
<gene>
    <name evidence="5" type="ORF">SERLADRAFT_404424</name>
</gene>